<keyword evidence="3" id="KW-1185">Reference proteome</keyword>
<feature type="compositionally biased region" description="Basic and acidic residues" evidence="1">
    <location>
        <begin position="116"/>
        <end position="125"/>
    </location>
</feature>
<feature type="region of interest" description="Disordered" evidence="1">
    <location>
        <begin position="116"/>
        <end position="179"/>
    </location>
</feature>
<feature type="compositionally biased region" description="Polar residues" evidence="1">
    <location>
        <begin position="165"/>
        <end position="179"/>
    </location>
</feature>
<feature type="compositionally biased region" description="Polar residues" evidence="1">
    <location>
        <begin position="245"/>
        <end position="258"/>
    </location>
</feature>
<proteinExistence type="predicted"/>
<evidence type="ECO:0000256" key="1">
    <source>
        <dbReference type="SAM" id="MobiDB-lite"/>
    </source>
</evidence>
<sequence length="258" mass="29423">MSPEYLRDLGFQRNQPEERKGLSRTRRSGREHLGHSVGWKNTKGTHTHTAIQIPIQQEPQTRGLERYGSSSTAPPTPQRFISMEHGKQEVQPGISLGRTWSKFPEDLSQRDRLQRPYDNHQKLESHQVVQTPGGEGKQDKGGSSHYPSYRRTTDSYRAHSDSFRLTRSRPNQLSSGFTPFRSQQISGQESLFFTLPGGIQEKTRTQGQEQDLFSPKAERFRHNDTETVGIGERSKQETEVVVKNSRISSPLNRNITPT</sequence>
<evidence type="ECO:0000313" key="2">
    <source>
        <dbReference type="EMBL" id="MBW0520022.1"/>
    </source>
</evidence>
<dbReference type="Proteomes" id="UP000765509">
    <property type="component" value="Unassembled WGS sequence"/>
</dbReference>
<evidence type="ECO:0000313" key="3">
    <source>
        <dbReference type="Proteomes" id="UP000765509"/>
    </source>
</evidence>
<dbReference type="AlphaFoldDB" id="A0A9Q3EM74"/>
<organism evidence="2 3">
    <name type="scientific">Austropuccinia psidii MF-1</name>
    <dbReference type="NCBI Taxonomy" id="1389203"/>
    <lineage>
        <taxon>Eukaryota</taxon>
        <taxon>Fungi</taxon>
        <taxon>Dikarya</taxon>
        <taxon>Basidiomycota</taxon>
        <taxon>Pucciniomycotina</taxon>
        <taxon>Pucciniomycetes</taxon>
        <taxon>Pucciniales</taxon>
        <taxon>Sphaerophragmiaceae</taxon>
        <taxon>Austropuccinia</taxon>
    </lineage>
</organism>
<reference evidence="2" key="1">
    <citation type="submission" date="2021-03" db="EMBL/GenBank/DDBJ databases">
        <title>Draft genome sequence of rust myrtle Austropuccinia psidii MF-1, a brazilian biotype.</title>
        <authorList>
            <person name="Quecine M.C."/>
            <person name="Pachon D.M.R."/>
            <person name="Bonatelli M.L."/>
            <person name="Correr F.H."/>
            <person name="Franceschini L.M."/>
            <person name="Leite T.F."/>
            <person name="Margarido G.R.A."/>
            <person name="Almeida C.A."/>
            <person name="Ferrarezi J.A."/>
            <person name="Labate C.A."/>
        </authorList>
    </citation>
    <scope>NUCLEOTIDE SEQUENCE</scope>
    <source>
        <strain evidence="2">MF-1</strain>
    </source>
</reference>
<protein>
    <submittedName>
        <fullName evidence="2">Uncharacterized protein</fullName>
    </submittedName>
</protein>
<feature type="region of interest" description="Disordered" evidence="1">
    <location>
        <begin position="1"/>
        <end position="79"/>
    </location>
</feature>
<feature type="region of interest" description="Disordered" evidence="1">
    <location>
        <begin position="231"/>
        <end position="258"/>
    </location>
</feature>
<accession>A0A9Q3EM74</accession>
<name>A0A9Q3EM74_9BASI</name>
<comment type="caution">
    <text evidence="2">The sequence shown here is derived from an EMBL/GenBank/DDBJ whole genome shotgun (WGS) entry which is preliminary data.</text>
</comment>
<dbReference type="EMBL" id="AVOT02027798">
    <property type="protein sequence ID" value="MBW0520022.1"/>
    <property type="molecule type" value="Genomic_DNA"/>
</dbReference>
<gene>
    <name evidence="2" type="ORF">O181_059737</name>
</gene>
<feature type="compositionally biased region" description="Polar residues" evidence="1">
    <location>
        <begin position="42"/>
        <end position="60"/>
    </location>
</feature>
<feature type="compositionally biased region" description="Basic and acidic residues" evidence="1">
    <location>
        <begin position="151"/>
        <end position="164"/>
    </location>
</feature>